<accession>A0AAD7I9K9</accession>
<evidence type="ECO:0000313" key="1">
    <source>
        <dbReference type="EMBL" id="KAJ7737306.1"/>
    </source>
</evidence>
<organism evidence="1 2">
    <name type="scientific">Mycena metata</name>
    <dbReference type="NCBI Taxonomy" id="1033252"/>
    <lineage>
        <taxon>Eukaryota</taxon>
        <taxon>Fungi</taxon>
        <taxon>Dikarya</taxon>
        <taxon>Basidiomycota</taxon>
        <taxon>Agaricomycotina</taxon>
        <taxon>Agaricomycetes</taxon>
        <taxon>Agaricomycetidae</taxon>
        <taxon>Agaricales</taxon>
        <taxon>Marasmiineae</taxon>
        <taxon>Mycenaceae</taxon>
        <taxon>Mycena</taxon>
    </lineage>
</organism>
<reference evidence="1" key="1">
    <citation type="submission" date="2023-03" db="EMBL/GenBank/DDBJ databases">
        <title>Massive genome expansion in bonnet fungi (Mycena s.s.) driven by repeated elements and novel gene families across ecological guilds.</title>
        <authorList>
            <consortium name="Lawrence Berkeley National Laboratory"/>
            <person name="Harder C.B."/>
            <person name="Miyauchi S."/>
            <person name="Viragh M."/>
            <person name="Kuo A."/>
            <person name="Thoen E."/>
            <person name="Andreopoulos B."/>
            <person name="Lu D."/>
            <person name="Skrede I."/>
            <person name="Drula E."/>
            <person name="Henrissat B."/>
            <person name="Morin E."/>
            <person name="Kohler A."/>
            <person name="Barry K."/>
            <person name="LaButti K."/>
            <person name="Morin E."/>
            <person name="Salamov A."/>
            <person name="Lipzen A."/>
            <person name="Mereny Z."/>
            <person name="Hegedus B."/>
            <person name="Baldrian P."/>
            <person name="Stursova M."/>
            <person name="Weitz H."/>
            <person name="Taylor A."/>
            <person name="Grigoriev I.V."/>
            <person name="Nagy L.G."/>
            <person name="Martin F."/>
            <person name="Kauserud H."/>
        </authorList>
    </citation>
    <scope>NUCLEOTIDE SEQUENCE</scope>
    <source>
        <strain evidence="1">CBHHK182m</strain>
    </source>
</reference>
<sequence>MEPFPLEALGFDRYGRKEPLVTFKVYLYSGNPIPGKDNDKREFVCLGKDGNYKFMLLDDLQKRLLCDLDCYQKDREFKASAAQNSNSFLGFPKFARFWSPTTPAHFVFEPANADARLEKALVAAVKDLEDKWKSCPKCDVVAHGKGKDDRVLWVTHYFGFSWASDKDYKALVKERHDHSTWTPPDKERARLMDKNTWGKNTKPTVFQANELRQYSSISKEKMEKAVGKRGFVDDQVTVMYVQAKRLKNGLWPAEWLHRSGFSFGGLGETGDYKTSEVRKNLVLGTSESNTYMILLENTISDYVTRTNKTGTLFTTIQYNYAKGSNSPVWSEDKYTWLAPTLEHEFFLDEPIKFDTTAPALPITSGKANVETFSQRLTLSLEARASYYFLANTYPTEYAQRTSPRSPNYSHGFISYFRRSGPEFIRPLYTSQSTVA</sequence>
<dbReference type="Proteomes" id="UP001215598">
    <property type="component" value="Unassembled WGS sequence"/>
</dbReference>
<evidence type="ECO:0000313" key="2">
    <source>
        <dbReference type="Proteomes" id="UP001215598"/>
    </source>
</evidence>
<proteinExistence type="predicted"/>
<gene>
    <name evidence="1" type="ORF">B0H16DRAFT_1762570</name>
</gene>
<keyword evidence="2" id="KW-1185">Reference proteome</keyword>
<protein>
    <submittedName>
        <fullName evidence="1">Uncharacterized protein</fullName>
    </submittedName>
</protein>
<comment type="caution">
    <text evidence="1">The sequence shown here is derived from an EMBL/GenBank/DDBJ whole genome shotgun (WGS) entry which is preliminary data.</text>
</comment>
<name>A0AAD7I9K9_9AGAR</name>
<dbReference type="AlphaFoldDB" id="A0AAD7I9K9"/>
<dbReference type="EMBL" id="JARKIB010000117">
    <property type="protein sequence ID" value="KAJ7737306.1"/>
    <property type="molecule type" value="Genomic_DNA"/>
</dbReference>